<keyword evidence="1" id="KW-1185">Reference proteome</keyword>
<reference evidence="2" key="1">
    <citation type="submission" date="2017-02" db="UniProtKB">
        <authorList>
            <consortium name="WormBaseParasite"/>
        </authorList>
    </citation>
    <scope>IDENTIFICATION</scope>
</reference>
<sequence length="534" mass="63389">MDTKVNEENLSLEKILSIKLIREKILKNLPSLHDIGNLAKCCKWINHYIEIQPINRNMMCYVDMQNISIKTKDSSNRLLCYAELEDIEFEKDEKSEMNLNTAKNFFGEVLFRRNTVTTDMNGTLSEFRGRSYRLFAEKFAEELNVQSQERKQAEKLEFFLDGYFTYNSDLILHALRFIRHDNITQISIPAGAFYSNRNRYRQISCKLEIFHFDFLLDDYSQILKKLKANKNILKILLISLSRKDNATLILKFFDINYKKLVDCTQMIFNIIHKYNINISISVEVYIPMLTGGRNNISLTEKCLFYPIKENINLTYFIIRSCGEILCVMKDLQYYQNLETLMFEFKSIENMNEFDSLSQSATRTLSLKKRIKIKRIRLKFEDNFDITNQRNLRRFLNLLTYIISLMPESVELLKLVNVYHFNIDVARTINQFMPNIKLLIIDCQSYEDSYSLTPFKNLEALFSYQIPKTDIPPNLKLLAIGNLESDVNYCDDKKFIQSLFEKYLKRIKDSEGRYIFFNDIKLWDLYKKKLQNVFF</sequence>
<evidence type="ECO:0000313" key="2">
    <source>
        <dbReference type="WBParaSite" id="SPAL_0000706300.1"/>
    </source>
</evidence>
<dbReference type="Proteomes" id="UP000046392">
    <property type="component" value="Unplaced"/>
</dbReference>
<name>A0A0N5BMC2_STREA</name>
<proteinExistence type="predicted"/>
<accession>A0A0N5BMC2</accession>
<organism evidence="1 2">
    <name type="scientific">Strongyloides papillosus</name>
    <name type="common">Intestinal threadworm</name>
    <dbReference type="NCBI Taxonomy" id="174720"/>
    <lineage>
        <taxon>Eukaryota</taxon>
        <taxon>Metazoa</taxon>
        <taxon>Ecdysozoa</taxon>
        <taxon>Nematoda</taxon>
        <taxon>Chromadorea</taxon>
        <taxon>Rhabditida</taxon>
        <taxon>Tylenchina</taxon>
        <taxon>Panagrolaimomorpha</taxon>
        <taxon>Strongyloidoidea</taxon>
        <taxon>Strongyloididae</taxon>
        <taxon>Strongyloides</taxon>
    </lineage>
</organism>
<dbReference type="WBParaSite" id="SPAL_0000706300.1">
    <property type="protein sequence ID" value="SPAL_0000706300.1"/>
    <property type="gene ID" value="SPAL_0000706300"/>
</dbReference>
<evidence type="ECO:0000313" key="1">
    <source>
        <dbReference type="Proteomes" id="UP000046392"/>
    </source>
</evidence>
<protein>
    <submittedName>
        <fullName evidence="2">F-box domain-containing protein</fullName>
    </submittedName>
</protein>
<dbReference type="AlphaFoldDB" id="A0A0N5BMC2"/>